<dbReference type="CDD" id="cd08492">
    <property type="entry name" value="PBP2_NikA_DppA_OppA_like_15"/>
    <property type="match status" value="1"/>
</dbReference>
<dbReference type="PROSITE" id="PS51257">
    <property type="entry name" value="PROKAR_LIPOPROTEIN"/>
    <property type="match status" value="1"/>
</dbReference>
<feature type="domain" description="Solute-binding protein family 5" evidence="6">
    <location>
        <begin position="87"/>
        <end position="457"/>
    </location>
</feature>
<evidence type="ECO:0000256" key="4">
    <source>
        <dbReference type="SAM" id="MobiDB-lite"/>
    </source>
</evidence>
<name>A0A7U3UZ65_9ACTN</name>
<keyword evidence="3 5" id="KW-0732">Signal</keyword>
<protein>
    <submittedName>
        <fullName evidence="7">Putative extracellular solute-binding protein</fullName>
    </submittedName>
</protein>
<dbReference type="GO" id="GO:0043190">
    <property type="term" value="C:ATP-binding cassette (ABC) transporter complex"/>
    <property type="evidence" value="ECO:0007669"/>
    <property type="project" value="InterPro"/>
</dbReference>
<dbReference type="InterPro" id="IPR030678">
    <property type="entry name" value="Peptide/Ni-bd"/>
</dbReference>
<feature type="chain" id="PRO_5039402084" evidence="5">
    <location>
        <begin position="22"/>
        <end position="551"/>
    </location>
</feature>
<dbReference type="PIRSF" id="PIRSF002741">
    <property type="entry name" value="MppA"/>
    <property type="match status" value="1"/>
</dbReference>
<keyword evidence="8" id="KW-1185">Reference proteome</keyword>
<dbReference type="PANTHER" id="PTHR30290:SF9">
    <property type="entry name" value="OLIGOPEPTIDE-BINDING PROTEIN APPA"/>
    <property type="match status" value="1"/>
</dbReference>
<evidence type="ECO:0000259" key="6">
    <source>
        <dbReference type="Pfam" id="PF00496"/>
    </source>
</evidence>
<evidence type="ECO:0000256" key="2">
    <source>
        <dbReference type="ARBA" id="ARBA00022448"/>
    </source>
</evidence>
<gene>
    <name evidence="7" type="ORF">RVR_8878</name>
</gene>
<reference evidence="7 8" key="2">
    <citation type="journal article" date="2011" name="J. Antibiot.">
        <title>Furaquinocins I and J: novel polyketide isoprenoid hybrid compounds from Streptomyces reveromyceticus SN-593.</title>
        <authorList>
            <person name="Panthee S."/>
            <person name="Takahashi S."/>
            <person name="Takagi H."/>
            <person name="Nogawa T."/>
            <person name="Oowada E."/>
            <person name="Uramoto M."/>
            <person name="Osada H."/>
        </authorList>
    </citation>
    <scope>NUCLEOTIDE SEQUENCE [LARGE SCALE GENOMIC DNA]</scope>
    <source>
        <strain evidence="7 8">SN-593</strain>
    </source>
</reference>
<dbReference type="SUPFAM" id="SSF53850">
    <property type="entry name" value="Periplasmic binding protein-like II"/>
    <property type="match status" value="1"/>
</dbReference>
<evidence type="ECO:0000256" key="5">
    <source>
        <dbReference type="SAM" id="SignalP"/>
    </source>
</evidence>
<evidence type="ECO:0000256" key="1">
    <source>
        <dbReference type="ARBA" id="ARBA00005695"/>
    </source>
</evidence>
<reference evidence="7 8" key="3">
    <citation type="journal article" date="2011" name="Nat. Chem. Biol.">
        <title>Reveromycin A biosynthesis uses RevG and RevJ for stereospecific spiroacetal formation.</title>
        <authorList>
            <person name="Takahashi S."/>
            <person name="Toyoda A."/>
            <person name="Sekiyama Y."/>
            <person name="Takagi H."/>
            <person name="Nogawa T."/>
            <person name="Uramoto M."/>
            <person name="Suzuki R."/>
            <person name="Koshino H."/>
            <person name="Kumano T."/>
            <person name="Panthee S."/>
            <person name="Dairi T."/>
            <person name="Ishikawa J."/>
            <person name="Ikeda H."/>
            <person name="Sakaki Y."/>
            <person name="Osada H."/>
        </authorList>
    </citation>
    <scope>NUCLEOTIDE SEQUENCE [LARGE SCALE GENOMIC DNA]</scope>
    <source>
        <strain evidence="7 8">SN-593</strain>
    </source>
</reference>
<evidence type="ECO:0000313" key="8">
    <source>
        <dbReference type="Proteomes" id="UP000595703"/>
    </source>
</evidence>
<dbReference type="AlphaFoldDB" id="A0A7U3UZ65"/>
<evidence type="ECO:0000313" key="7">
    <source>
        <dbReference type="EMBL" id="BBB01453.1"/>
    </source>
</evidence>
<dbReference type="GO" id="GO:0042597">
    <property type="term" value="C:periplasmic space"/>
    <property type="evidence" value="ECO:0007669"/>
    <property type="project" value="UniProtKB-ARBA"/>
</dbReference>
<reference evidence="7 8" key="1">
    <citation type="journal article" date="2010" name="J. Bacteriol.">
        <title>Biochemical characterization of a novel indole prenyltransferase from Streptomyces sp. SN-593.</title>
        <authorList>
            <person name="Takahashi S."/>
            <person name="Takagi H."/>
            <person name="Toyoda A."/>
            <person name="Uramoto M."/>
            <person name="Nogawa T."/>
            <person name="Ueki M."/>
            <person name="Sakaki Y."/>
            <person name="Osada H."/>
        </authorList>
    </citation>
    <scope>NUCLEOTIDE SEQUENCE [LARGE SCALE GENOMIC DNA]</scope>
    <source>
        <strain evidence="7 8">SN-593</strain>
    </source>
</reference>
<dbReference type="Gene3D" id="3.40.190.10">
    <property type="entry name" value="Periplasmic binding protein-like II"/>
    <property type="match status" value="1"/>
</dbReference>
<evidence type="ECO:0000256" key="3">
    <source>
        <dbReference type="ARBA" id="ARBA00022729"/>
    </source>
</evidence>
<organism evidence="7 8">
    <name type="scientific">Actinacidiphila reveromycinica</name>
    <dbReference type="NCBI Taxonomy" id="659352"/>
    <lineage>
        <taxon>Bacteria</taxon>
        <taxon>Bacillati</taxon>
        <taxon>Actinomycetota</taxon>
        <taxon>Actinomycetes</taxon>
        <taxon>Kitasatosporales</taxon>
        <taxon>Streptomycetaceae</taxon>
        <taxon>Actinacidiphila</taxon>
    </lineage>
</organism>
<dbReference type="GO" id="GO:1904680">
    <property type="term" value="F:peptide transmembrane transporter activity"/>
    <property type="evidence" value="ECO:0007669"/>
    <property type="project" value="TreeGrafter"/>
</dbReference>
<dbReference type="KEGG" id="arev:RVR_8878"/>
<keyword evidence="2" id="KW-0813">Transport</keyword>
<comment type="similarity">
    <text evidence="1">Belongs to the bacterial solute-binding protein 5 family.</text>
</comment>
<proteinExistence type="inferred from homology"/>
<feature type="region of interest" description="Disordered" evidence="4">
    <location>
        <begin position="26"/>
        <end position="45"/>
    </location>
</feature>
<dbReference type="PANTHER" id="PTHR30290">
    <property type="entry name" value="PERIPLASMIC BINDING COMPONENT OF ABC TRANSPORTER"/>
    <property type="match status" value="1"/>
</dbReference>
<feature type="compositionally biased region" description="Low complexity" evidence="4">
    <location>
        <begin position="35"/>
        <end position="45"/>
    </location>
</feature>
<dbReference type="EMBL" id="AP018365">
    <property type="protein sequence ID" value="BBB01453.1"/>
    <property type="molecule type" value="Genomic_DNA"/>
</dbReference>
<reference evidence="7 8" key="4">
    <citation type="journal article" date="2020" name="Sci. Rep.">
        <title>beta-carboline chemical signals induce reveromycin production through a LuxR family regulator in Streptomyces sp. SN-593.</title>
        <authorList>
            <person name="Panthee S."/>
            <person name="Kito N."/>
            <person name="Hayashi T."/>
            <person name="Shimizu T."/>
            <person name="Ishikawa J."/>
            <person name="Hamamoto H."/>
            <person name="Osada H."/>
            <person name="Takahashi S."/>
        </authorList>
    </citation>
    <scope>NUCLEOTIDE SEQUENCE [LARGE SCALE GENOMIC DNA]</scope>
    <source>
        <strain evidence="7 8">SN-593</strain>
    </source>
</reference>
<sequence length="551" mass="59351">MSRLSRRPVPLVAATVAVLLAAACGSGSGSGGGTSSSDTPVSGGSLTYAVDTEPVSWDIDVSQQDITGSIQRNVFDSLVYQDDKGQFHAWLASSWSVSKDLRTYTFHLRKDVTFTDGTPFNAQAVKTNFDRIVDPATKSQYAAGLLGPYADTKVVDPYTVQVSFTKAFAPFLQAASTPYLGFYSPAAIAKYGSKLGAGGPADVGTGPFVFSSYTKGQSAVLTRNPKYSWAPATDAHQGPAYLDKLTYRFLSQDSVRVGALRSGQVQVAKSVPPTDVKTLTPGSGLTVISKQAPGGVYNLVLNASRGPFTDQRVREAVQRGINVDADVKSVYFGAYQRAWSPLSPATVGYDSSLTGTWPYDPALAAKLLDQAGWTGRDSSGYRTKDGKRLSLVWPLMPQNLVSQQHDILGQAVQADLKKLGIQVERPRQDVGTFVKQLFGGKDDISDYSWARADPDVLRLYFNSAETPAKGGANGTFVKDPDLDLWTEQGQTSLDPATRAKYYTQVQKRALDLSLVVPMYVVSSVYGASTHVHGITADANTWLEFHDAWLGK</sequence>
<dbReference type="InterPro" id="IPR039424">
    <property type="entry name" value="SBP_5"/>
</dbReference>
<dbReference type="InterPro" id="IPR000914">
    <property type="entry name" value="SBP_5_dom"/>
</dbReference>
<dbReference type="GO" id="GO:0015833">
    <property type="term" value="P:peptide transport"/>
    <property type="evidence" value="ECO:0007669"/>
    <property type="project" value="TreeGrafter"/>
</dbReference>
<dbReference type="RefSeq" id="WP_237405081.1">
    <property type="nucleotide sequence ID" value="NZ_AP018365.1"/>
</dbReference>
<dbReference type="Proteomes" id="UP000595703">
    <property type="component" value="Chromosome"/>
</dbReference>
<dbReference type="Gene3D" id="3.10.105.10">
    <property type="entry name" value="Dipeptide-binding Protein, Domain 3"/>
    <property type="match status" value="1"/>
</dbReference>
<dbReference type="Pfam" id="PF00496">
    <property type="entry name" value="SBP_bac_5"/>
    <property type="match status" value="1"/>
</dbReference>
<accession>A0A7U3UZ65</accession>
<feature type="signal peptide" evidence="5">
    <location>
        <begin position="1"/>
        <end position="21"/>
    </location>
</feature>